<feature type="transmembrane region" description="Helical" evidence="10">
    <location>
        <begin position="165"/>
        <end position="189"/>
    </location>
</feature>
<dbReference type="Gene3D" id="1.10.3080.10">
    <property type="entry name" value="Clc chloride channel"/>
    <property type="match status" value="1"/>
</dbReference>
<organism evidence="11 12">
    <name type="scientific">Flavobacterium gyeonganense</name>
    <dbReference type="NCBI Taxonomy" id="1310418"/>
    <lineage>
        <taxon>Bacteria</taxon>
        <taxon>Pseudomonadati</taxon>
        <taxon>Bacteroidota</taxon>
        <taxon>Flavobacteriia</taxon>
        <taxon>Flavobacteriales</taxon>
        <taxon>Flavobacteriaceae</taxon>
        <taxon>Flavobacterium</taxon>
    </lineage>
</organism>
<keyword evidence="9" id="KW-0407">Ion channel</keyword>
<protein>
    <submittedName>
        <fullName evidence="11">Chloride channel protein</fullName>
    </submittedName>
</protein>
<evidence type="ECO:0000256" key="2">
    <source>
        <dbReference type="ARBA" id="ARBA00022448"/>
    </source>
</evidence>
<feature type="transmembrane region" description="Helical" evidence="10">
    <location>
        <begin position="370"/>
        <end position="393"/>
    </location>
</feature>
<evidence type="ECO:0000256" key="3">
    <source>
        <dbReference type="ARBA" id="ARBA00022692"/>
    </source>
</evidence>
<keyword evidence="2" id="KW-0813">Transport</keyword>
<dbReference type="InterPro" id="IPR014743">
    <property type="entry name" value="Cl-channel_core"/>
</dbReference>
<evidence type="ECO:0000256" key="5">
    <source>
        <dbReference type="ARBA" id="ARBA00023065"/>
    </source>
</evidence>
<evidence type="ECO:0000256" key="1">
    <source>
        <dbReference type="ARBA" id="ARBA00004141"/>
    </source>
</evidence>
<evidence type="ECO:0000256" key="9">
    <source>
        <dbReference type="ARBA" id="ARBA00023303"/>
    </source>
</evidence>
<evidence type="ECO:0000256" key="4">
    <source>
        <dbReference type="ARBA" id="ARBA00022989"/>
    </source>
</evidence>
<dbReference type="EMBL" id="JBHMFE010000046">
    <property type="protein sequence ID" value="MFB9110859.1"/>
    <property type="molecule type" value="Genomic_DNA"/>
</dbReference>
<feature type="transmembrane region" description="Helical" evidence="10">
    <location>
        <begin position="400"/>
        <end position="417"/>
    </location>
</feature>
<dbReference type="RefSeq" id="WP_379681287.1">
    <property type="nucleotide sequence ID" value="NZ_JBHMFE010000046.1"/>
</dbReference>
<dbReference type="PANTHER" id="PTHR43427">
    <property type="entry name" value="CHLORIDE CHANNEL PROTEIN CLC-E"/>
    <property type="match status" value="1"/>
</dbReference>
<gene>
    <name evidence="11" type="ORF">ACFFVK_19945</name>
</gene>
<feature type="transmembrane region" description="Helical" evidence="10">
    <location>
        <begin position="235"/>
        <end position="257"/>
    </location>
</feature>
<evidence type="ECO:0000256" key="6">
    <source>
        <dbReference type="ARBA" id="ARBA00023136"/>
    </source>
</evidence>
<dbReference type="CDD" id="cd00400">
    <property type="entry name" value="Voltage_gated_ClC"/>
    <property type="match status" value="1"/>
</dbReference>
<dbReference type="PRINTS" id="PR00762">
    <property type="entry name" value="CLCHANNEL"/>
</dbReference>
<keyword evidence="8" id="KW-0868">Chloride</keyword>
<comment type="caution">
    <text evidence="11">The sequence shown here is derived from an EMBL/GenBank/DDBJ whole genome shotgun (WGS) entry which is preliminary data.</text>
</comment>
<keyword evidence="4 10" id="KW-1133">Transmembrane helix</keyword>
<feature type="transmembrane region" description="Helical" evidence="10">
    <location>
        <begin position="66"/>
        <end position="86"/>
    </location>
</feature>
<feature type="transmembrane region" description="Helical" evidence="10">
    <location>
        <begin position="122"/>
        <end position="145"/>
    </location>
</feature>
<feature type="transmembrane region" description="Helical" evidence="10">
    <location>
        <begin position="309"/>
        <end position="331"/>
    </location>
</feature>
<dbReference type="PANTHER" id="PTHR43427:SF6">
    <property type="entry name" value="CHLORIDE CHANNEL PROTEIN CLC-E"/>
    <property type="match status" value="1"/>
</dbReference>
<keyword evidence="6 10" id="KW-0472">Membrane</keyword>
<evidence type="ECO:0000256" key="7">
    <source>
        <dbReference type="ARBA" id="ARBA00023173"/>
    </source>
</evidence>
<keyword evidence="7" id="KW-0869">Chloride channel</keyword>
<comment type="subcellular location">
    <subcellularLocation>
        <location evidence="1">Membrane</location>
        <topology evidence="1">Multi-pass membrane protein</topology>
    </subcellularLocation>
</comment>
<accession>A0ABV5HGS7</accession>
<feature type="transmembrane region" description="Helical" evidence="10">
    <location>
        <begin position="196"/>
        <end position="215"/>
    </location>
</feature>
<evidence type="ECO:0000313" key="11">
    <source>
        <dbReference type="EMBL" id="MFB9110859.1"/>
    </source>
</evidence>
<feature type="transmembrane region" description="Helical" evidence="10">
    <location>
        <begin position="28"/>
        <end position="46"/>
    </location>
</feature>
<evidence type="ECO:0000256" key="8">
    <source>
        <dbReference type="ARBA" id="ARBA00023214"/>
    </source>
</evidence>
<dbReference type="Proteomes" id="UP001589562">
    <property type="component" value="Unassembled WGS sequence"/>
</dbReference>
<evidence type="ECO:0000256" key="10">
    <source>
        <dbReference type="SAM" id="Phobius"/>
    </source>
</evidence>
<evidence type="ECO:0000313" key="12">
    <source>
        <dbReference type="Proteomes" id="UP001589562"/>
    </source>
</evidence>
<proteinExistence type="predicted"/>
<reference evidence="11 12" key="1">
    <citation type="submission" date="2024-09" db="EMBL/GenBank/DDBJ databases">
        <authorList>
            <person name="Sun Q."/>
            <person name="Mori K."/>
        </authorList>
    </citation>
    <scope>NUCLEOTIDE SEQUENCE [LARGE SCALE GENOMIC DNA]</scope>
    <source>
        <strain evidence="11 12">CECT 8365</strain>
    </source>
</reference>
<keyword evidence="5" id="KW-0406">Ion transport</keyword>
<name>A0ABV5HGS7_9FLAO</name>
<dbReference type="InterPro" id="IPR001807">
    <property type="entry name" value="ClC"/>
</dbReference>
<keyword evidence="3 10" id="KW-0812">Transmembrane</keyword>
<dbReference type="InterPro" id="IPR050368">
    <property type="entry name" value="ClC-type_chloride_channel"/>
</dbReference>
<feature type="transmembrane region" description="Helical" evidence="10">
    <location>
        <begin position="343"/>
        <end position="364"/>
    </location>
</feature>
<dbReference type="Pfam" id="PF00654">
    <property type="entry name" value="Voltage_CLC"/>
    <property type="match status" value="1"/>
</dbReference>
<keyword evidence="12" id="KW-1185">Reference proteome</keyword>
<sequence length="434" mass="48155">MRYYKIYSLMNKTAQIKKNHQFIKFRKLVIVSLLIGFLSAFLGISLKRITEYYEEIFFHEVSVNPIFYIIFPVFGLSVIYFLRQYLFKKKENKGIKEVFESTGSKSKNLPSYKIPSHFINGLLTVIFGGSTGIEVSTVVATATIGSVAHEKENVFRQYKTELICAGVAAGVTALFSSPIAGILFAFEVISRKVTRAFIISNVIAVSIAFGLLTILKEEPLFAISITTWHLKAIPYFILLGILAGMNSVYLTRCVLFFKSQFGKIDTHYYKIIIGSAVLSISLFIFPQLYGEGYHAIKTSFIAPNQIMTFTLALTFIGILLLKPIVTSITLASGGDGGVFAPSLFIGAFLGLLLASVLNTFFQVHVIPVNFMIIGMAAVLSASIHAPFTAIFLVCGLTNDYTLFFPILVVCLISKYTAKMIYPYTVYSYSPGMTK</sequence>
<feature type="transmembrane region" description="Helical" evidence="10">
    <location>
        <begin position="269"/>
        <end position="289"/>
    </location>
</feature>
<dbReference type="SUPFAM" id="SSF81340">
    <property type="entry name" value="Clc chloride channel"/>
    <property type="match status" value="1"/>
</dbReference>